<sequence>MFFVTALRRADSKRPRGGCSRVWRTALHPLFVGRYLGGPSGIPLNLVAHRLVVDANFKPVKQKQRHFNAEKNAAVQEEYNGCI</sequence>
<keyword evidence="2" id="KW-1185">Reference proteome</keyword>
<dbReference type="EMBL" id="JAUESC010000001">
    <property type="protein sequence ID" value="KAK0608245.1"/>
    <property type="molecule type" value="Genomic_DNA"/>
</dbReference>
<accession>A0AA39W9X5</accession>
<organism evidence="1 2">
    <name type="scientific">Acer saccharum</name>
    <name type="common">Sugar maple</name>
    <dbReference type="NCBI Taxonomy" id="4024"/>
    <lineage>
        <taxon>Eukaryota</taxon>
        <taxon>Viridiplantae</taxon>
        <taxon>Streptophyta</taxon>
        <taxon>Embryophyta</taxon>
        <taxon>Tracheophyta</taxon>
        <taxon>Spermatophyta</taxon>
        <taxon>Magnoliopsida</taxon>
        <taxon>eudicotyledons</taxon>
        <taxon>Gunneridae</taxon>
        <taxon>Pentapetalae</taxon>
        <taxon>rosids</taxon>
        <taxon>malvids</taxon>
        <taxon>Sapindales</taxon>
        <taxon>Sapindaceae</taxon>
        <taxon>Hippocastanoideae</taxon>
        <taxon>Acereae</taxon>
        <taxon>Acer</taxon>
    </lineage>
</organism>
<evidence type="ECO:0000313" key="2">
    <source>
        <dbReference type="Proteomes" id="UP001168877"/>
    </source>
</evidence>
<proteinExistence type="predicted"/>
<evidence type="ECO:0000313" key="1">
    <source>
        <dbReference type="EMBL" id="KAK0608245.1"/>
    </source>
</evidence>
<name>A0AA39W9X5_ACESA</name>
<dbReference type="AlphaFoldDB" id="A0AA39W9X5"/>
<reference evidence="1" key="2">
    <citation type="submission" date="2023-06" db="EMBL/GenBank/DDBJ databases">
        <authorList>
            <person name="Swenson N.G."/>
            <person name="Wegrzyn J.L."/>
            <person name="Mcevoy S.L."/>
        </authorList>
    </citation>
    <scope>NUCLEOTIDE SEQUENCE</scope>
    <source>
        <strain evidence="1">NS2018</strain>
        <tissue evidence="1">Leaf</tissue>
    </source>
</reference>
<gene>
    <name evidence="1" type="ORF">LWI29_027819</name>
</gene>
<reference evidence="1" key="1">
    <citation type="journal article" date="2022" name="Plant J.">
        <title>Strategies of tolerance reflected in two North American maple genomes.</title>
        <authorList>
            <person name="McEvoy S.L."/>
            <person name="Sezen U.U."/>
            <person name="Trouern-Trend A."/>
            <person name="McMahon S.M."/>
            <person name="Schaberg P.G."/>
            <person name="Yang J."/>
            <person name="Wegrzyn J.L."/>
            <person name="Swenson N.G."/>
        </authorList>
    </citation>
    <scope>NUCLEOTIDE SEQUENCE</scope>
    <source>
        <strain evidence="1">NS2018</strain>
    </source>
</reference>
<protein>
    <submittedName>
        <fullName evidence="1">Uncharacterized protein</fullName>
    </submittedName>
</protein>
<dbReference type="Proteomes" id="UP001168877">
    <property type="component" value="Unassembled WGS sequence"/>
</dbReference>
<comment type="caution">
    <text evidence="1">The sequence shown here is derived from an EMBL/GenBank/DDBJ whole genome shotgun (WGS) entry which is preliminary data.</text>
</comment>